<dbReference type="PANTHER" id="PTHR20854:SF4">
    <property type="entry name" value="INOSITOL-1-MONOPHOSPHATASE-RELATED"/>
    <property type="match status" value="1"/>
</dbReference>
<keyword evidence="6 7" id="KW-0460">Magnesium</keyword>
<proteinExistence type="predicted"/>
<evidence type="ECO:0000256" key="2">
    <source>
        <dbReference type="ARBA" id="ARBA00001946"/>
    </source>
</evidence>
<reference evidence="8" key="1">
    <citation type="submission" date="2018-12" db="EMBL/GenBank/DDBJ databases">
        <authorList>
            <person name="Sun L."/>
            <person name="Chen Z."/>
        </authorList>
    </citation>
    <scope>NUCLEOTIDE SEQUENCE [LARGE SCALE GENOMIC DNA]</scope>
    <source>
        <strain evidence="8">3-2-2</strain>
    </source>
</reference>
<dbReference type="Gene3D" id="3.40.190.80">
    <property type="match status" value="1"/>
</dbReference>
<evidence type="ECO:0000256" key="1">
    <source>
        <dbReference type="ARBA" id="ARBA00001033"/>
    </source>
</evidence>
<name>A0A429Y2H4_9BACI</name>
<dbReference type="PRINTS" id="PR00377">
    <property type="entry name" value="IMPHPHTASES"/>
</dbReference>
<feature type="binding site" evidence="7">
    <location>
        <position position="90"/>
    </location>
    <ligand>
        <name>Mg(2+)</name>
        <dbReference type="ChEBI" id="CHEBI:18420"/>
        <label>2</label>
    </ligand>
</feature>
<evidence type="ECO:0000256" key="3">
    <source>
        <dbReference type="ARBA" id="ARBA00013106"/>
    </source>
</evidence>
<dbReference type="EC" id="3.1.3.25" evidence="3"/>
<dbReference type="InterPro" id="IPR020583">
    <property type="entry name" value="Inositol_monoP_metal-BS"/>
</dbReference>
<organism evidence="8 9">
    <name type="scientific">Siminovitchia acidinfaciens</name>
    <dbReference type="NCBI Taxonomy" id="2321395"/>
    <lineage>
        <taxon>Bacteria</taxon>
        <taxon>Bacillati</taxon>
        <taxon>Bacillota</taxon>
        <taxon>Bacilli</taxon>
        <taxon>Bacillales</taxon>
        <taxon>Bacillaceae</taxon>
        <taxon>Siminovitchia</taxon>
    </lineage>
</organism>
<evidence type="ECO:0000256" key="5">
    <source>
        <dbReference type="ARBA" id="ARBA00022801"/>
    </source>
</evidence>
<dbReference type="InterPro" id="IPR020550">
    <property type="entry name" value="Inositol_monophosphatase_CS"/>
</dbReference>
<dbReference type="AlphaFoldDB" id="A0A429Y2H4"/>
<protein>
    <recommendedName>
        <fullName evidence="3">inositol-phosphate phosphatase</fullName>
        <ecNumber evidence="3">3.1.3.25</ecNumber>
    </recommendedName>
</protein>
<dbReference type="PROSITE" id="PS00630">
    <property type="entry name" value="IMP_2"/>
    <property type="match status" value="1"/>
</dbReference>
<keyword evidence="9" id="KW-1185">Reference proteome</keyword>
<dbReference type="Pfam" id="PF00459">
    <property type="entry name" value="Inositol_P"/>
    <property type="match status" value="1"/>
</dbReference>
<feature type="binding site" evidence="7">
    <location>
        <position position="89"/>
    </location>
    <ligand>
        <name>Mg(2+)</name>
        <dbReference type="ChEBI" id="CHEBI:18420"/>
        <label>1</label>
        <note>catalytic</note>
    </ligand>
</feature>
<feature type="binding site" evidence="7">
    <location>
        <position position="87"/>
    </location>
    <ligand>
        <name>Mg(2+)</name>
        <dbReference type="ChEBI" id="CHEBI:18420"/>
        <label>1</label>
        <note>catalytic</note>
    </ligand>
</feature>
<comment type="caution">
    <text evidence="8">The sequence shown here is derived from an EMBL/GenBank/DDBJ whole genome shotgun (WGS) entry which is preliminary data.</text>
</comment>
<dbReference type="Proteomes" id="UP000287156">
    <property type="component" value="Unassembled WGS sequence"/>
</dbReference>
<dbReference type="InterPro" id="IPR000760">
    <property type="entry name" value="Inositol_monophosphatase-like"/>
</dbReference>
<evidence type="ECO:0000256" key="7">
    <source>
        <dbReference type="PIRSR" id="PIRSR600760-2"/>
    </source>
</evidence>
<feature type="binding site" evidence="7">
    <location>
        <position position="69"/>
    </location>
    <ligand>
        <name>Mg(2+)</name>
        <dbReference type="ChEBI" id="CHEBI:18420"/>
        <label>1</label>
        <note>catalytic</note>
    </ligand>
</feature>
<evidence type="ECO:0000256" key="6">
    <source>
        <dbReference type="ARBA" id="ARBA00022842"/>
    </source>
</evidence>
<accession>A0A429Y2H4</accession>
<dbReference type="PANTHER" id="PTHR20854">
    <property type="entry name" value="INOSITOL MONOPHOSPHATASE"/>
    <property type="match status" value="1"/>
</dbReference>
<keyword evidence="4 7" id="KW-0479">Metal-binding</keyword>
<dbReference type="FunFam" id="3.30.540.10:FF:000003">
    <property type="entry name" value="Inositol-1-monophosphatase"/>
    <property type="match status" value="1"/>
</dbReference>
<dbReference type="Gene3D" id="3.30.540.10">
    <property type="entry name" value="Fructose-1,6-Bisphosphatase, subunit A, domain 1"/>
    <property type="match status" value="1"/>
</dbReference>
<sequence length="267" mass="30109">MVNWTTIDKHAKEWLKEAGKRIVSSFVTAPEIMTKTNPDDLVTNIDQETEQFFTEKIRETFSSHRILGEEGFGDELTKVSGIIWIIDPIDGTTNFVHQQRNFMISIGIYEDGEPRLGYVYDVVHQDLYYAKSGEGAYWNDVKLSLLKEVPVEKALIGINSTWLISNRLIDPRETLIPLVNDARGTRSYGSAALEFVYVATGRLDAYITMRLSPWDFAGGKIIVEEVGGKVSNLRGEPLNILEKNPIVVAKPGLHEKIIQKYLSKGFS</sequence>
<dbReference type="RefSeq" id="WP_126050262.1">
    <property type="nucleotide sequence ID" value="NZ_QYTV02000003.1"/>
</dbReference>
<dbReference type="OrthoDB" id="9772456at2"/>
<dbReference type="GO" id="GO:0046854">
    <property type="term" value="P:phosphatidylinositol phosphate biosynthetic process"/>
    <property type="evidence" value="ECO:0007669"/>
    <property type="project" value="InterPro"/>
</dbReference>
<dbReference type="GO" id="GO:0008934">
    <property type="term" value="F:inositol monophosphate 1-phosphatase activity"/>
    <property type="evidence" value="ECO:0007669"/>
    <property type="project" value="TreeGrafter"/>
</dbReference>
<dbReference type="GO" id="GO:0006020">
    <property type="term" value="P:inositol metabolic process"/>
    <property type="evidence" value="ECO:0007669"/>
    <property type="project" value="TreeGrafter"/>
</dbReference>
<dbReference type="GO" id="GO:0007165">
    <property type="term" value="P:signal transduction"/>
    <property type="evidence" value="ECO:0007669"/>
    <property type="project" value="TreeGrafter"/>
</dbReference>
<feature type="binding site" evidence="7">
    <location>
        <position position="215"/>
    </location>
    <ligand>
        <name>Mg(2+)</name>
        <dbReference type="ChEBI" id="CHEBI:18420"/>
        <label>1</label>
        <note>catalytic</note>
    </ligand>
</feature>
<evidence type="ECO:0000256" key="4">
    <source>
        <dbReference type="ARBA" id="ARBA00022723"/>
    </source>
</evidence>
<comment type="cofactor">
    <cofactor evidence="2 7">
        <name>Mg(2+)</name>
        <dbReference type="ChEBI" id="CHEBI:18420"/>
    </cofactor>
</comment>
<dbReference type="GO" id="GO:0046872">
    <property type="term" value="F:metal ion binding"/>
    <property type="evidence" value="ECO:0007669"/>
    <property type="project" value="UniProtKB-KW"/>
</dbReference>
<dbReference type="EMBL" id="QYTV02000003">
    <property type="protein sequence ID" value="RST75356.1"/>
    <property type="molecule type" value="Genomic_DNA"/>
</dbReference>
<dbReference type="CDD" id="cd01637">
    <property type="entry name" value="IMPase_like"/>
    <property type="match status" value="1"/>
</dbReference>
<dbReference type="SUPFAM" id="SSF56655">
    <property type="entry name" value="Carbohydrate phosphatase"/>
    <property type="match status" value="1"/>
</dbReference>
<gene>
    <name evidence="8" type="ORF">D4T97_008910</name>
</gene>
<evidence type="ECO:0000313" key="8">
    <source>
        <dbReference type="EMBL" id="RST75356.1"/>
    </source>
</evidence>
<evidence type="ECO:0000313" key="9">
    <source>
        <dbReference type="Proteomes" id="UP000287156"/>
    </source>
</evidence>
<dbReference type="PROSITE" id="PS00629">
    <property type="entry name" value="IMP_1"/>
    <property type="match status" value="1"/>
</dbReference>
<comment type="catalytic activity">
    <reaction evidence="1">
        <text>a myo-inositol phosphate + H2O = myo-inositol + phosphate</text>
        <dbReference type="Rhea" id="RHEA:24056"/>
        <dbReference type="ChEBI" id="CHEBI:15377"/>
        <dbReference type="ChEBI" id="CHEBI:17268"/>
        <dbReference type="ChEBI" id="CHEBI:43474"/>
        <dbReference type="ChEBI" id="CHEBI:84139"/>
        <dbReference type="EC" id="3.1.3.25"/>
    </reaction>
</comment>
<keyword evidence="5" id="KW-0378">Hydrolase</keyword>